<keyword evidence="4" id="KW-0804">Transcription</keyword>
<dbReference type="EMBL" id="BKCP01003335">
    <property type="protein sequence ID" value="GER28999.1"/>
    <property type="molecule type" value="Genomic_DNA"/>
</dbReference>
<evidence type="ECO:0000256" key="5">
    <source>
        <dbReference type="ARBA" id="ARBA00023242"/>
    </source>
</evidence>
<evidence type="ECO:0000313" key="7">
    <source>
        <dbReference type="EMBL" id="GER28999.1"/>
    </source>
</evidence>
<evidence type="ECO:0000256" key="2">
    <source>
        <dbReference type="ARBA" id="ARBA00023015"/>
    </source>
</evidence>
<protein>
    <submittedName>
        <fullName evidence="7">Basic helix-loop-helix (BHLH) DNA-bindingsuperfamily protein</fullName>
    </submittedName>
</protein>
<proteinExistence type="predicted"/>
<sequence>MAGNAGGFEDDPLVPGSYSELLFGDDISGLETNGIFGFTNDDADNDEKNISTPKMLCFGDYAKQSTVKMAAESSKKTGRNIRPACKDSPLTISSKKRNGSGNQNAGSNSGAPTASQKNSKKQKSDSSNVSGHAKTDTASVLHEASGYIRFLHDQVQVLCSPYLQRLPTTMEEPPHPENGDLKEWEMKKKLSNLRSRGLCLVPIELTLNVAEESNGADLWSSVDRVLTG</sequence>
<dbReference type="GO" id="GO:0000978">
    <property type="term" value="F:RNA polymerase II cis-regulatory region sequence-specific DNA binding"/>
    <property type="evidence" value="ECO:0007669"/>
    <property type="project" value="TreeGrafter"/>
</dbReference>
<dbReference type="CDD" id="cd11393">
    <property type="entry name" value="bHLH_AtbHLH_like"/>
    <property type="match status" value="1"/>
</dbReference>
<reference evidence="8" key="1">
    <citation type="journal article" date="2019" name="Curr. Biol.">
        <title>Genome Sequence of Striga asiatica Provides Insight into the Evolution of Plant Parasitism.</title>
        <authorList>
            <person name="Yoshida S."/>
            <person name="Kim S."/>
            <person name="Wafula E.K."/>
            <person name="Tanskanen J."/>
            <person name="Kim Y.M."/>
            <person name="Honaas L."/>
            <person name="Yang Z."/>
            <person name="Spallek T."/>
            <person name="Conn C.E."/>
            <person name="Ichihashi Y."/>
            <person name="Cheong K."/>
            <person name="Cui S."/>
            <person name="Der J.P."/>
            <person name="Gundlach H."/>
            <person name="Jiao Y."/>
            <person name="Hori C."/>
            <person name="Ishida J.K."/>
            <person name="Kasahara H."/>
            <person name="Kiba T."/>
            <person name="Kim M.S."/>
            <person name="Koo N."/>
            <person name="Laohavisit A."/>
            <person name="Lee Y.H."/>
            <person name="Lumba S."/>
            <person name="McCourt P."/>
            <person name="Mortimer J.C."/>
            <person name="Mutuku J.M."/>
            <person name="Nomura T."/>
            <person name="Sasaki-Sekimoto Y."/>
            <person name="Seto Y."/>
            <person name="Wang Y."/>
            <person name="Wakatake T."/>
            <person name="Sakakibara H."/>
            <person name="Demura T."/>
            <person name="Yamaguchi S."/>
            <person name="Yoneyama K."/>
            <person name="Manabe R.I."/>
            <person name="Nelson D.C."/>
            <person name="Schulman A.H."/>
            <person name="Timko M.P."/>
            <person name="dePamphilis C.W."/>
            <person name="Choi D."/>
            <person name="Shirasu K."/>
        </authorList>
    </citation>
    <scope>NUCLEOTIDE SEQUENCE [LARGE SCALE GENOMIC DNA]</scope>
    <source>
        <strain evidence="8">cv. UVA1</strain>
    </source>
</reference>
<dbReference type="GO" id="GO:0000981">
    <property type="term" value="F:DNA-binding transcription factor activity, RNA polymerase II-specific"/>
    <property type="evidence" value="ECO:0007669"/>
    <property type="project" value="TreeGrafter"/>
</dbReference>
<dbReference type="InterPro" id="IPR045843">
    <property type="entry name" value="IND-like"/>
</dbReference>
<dbReference type="GO" id="GO:0005634">
    <property type="term" value="C:nucleus"/>
    <property type="evidence" value="ECO:0007669"/>
    <property type="project" value="UniProtKB-SubCell"/>
</dbReference>
<keyword evidence="3 7" id="KW-0238">DNA-binding</keyword>
<name>A0A5A7P894_STRAF</name>
<dbReference type="InterPro" id="IPR045239">
    <property type="entry name" value="bHLH95_bHLH"/>
</dbReference>
<comment type="caution">
    <text evidence="7">The sequence shown here is derived from an EMBL/GenBank/DDBJ whole genome shotgun (WGS) entry which is preliminary data.</text>
</comment>
<evidence type="ECO:0000256" key="6">
    <source>
        <dbReference type="SAM" id="MobiDB-lite"/>
    </source>
</evidence>
<dbReference type="SUPFAM" id="SSF47459">
    <property type="entry name" value="HLH, helix-loop-helix DNA-binding domain"/>
    <property type="match status" value="1"/>
</dbReference>
<evidence type="ECO:0000256" key="3">
    <source>
        <dbReference type="ARBA" id="ARBA00023125"/>
    </source>
</evidence>
<feature type="region of interest" description="Disordered" evidence="6">
    <location>
        <begin position="70"/>
        <end position="135"/>
    </location>
</feature>
<gene>
    <name evidence="7" type="ORF">STAS_04819</name>
</gene>
<evidence type="ECO:0000256" key="1">
    <source>
        <dbReference type="ARBA" id="ARBA00004123"/>
    </source>
</evidence>
<keyword evidence="2" id="KW-0805">Transcription regulation</keyword>
<dbReference type="PANTHER" id="PTHR16223:SF335">
    <property type="entry name" value="TRANSCRIPTION FACTOR BHLH113"/>
    <property type="match status" value="1"/>
</dbReference>
<dbReference type="Proteomes" id="UP000325081">
    <property type="component" value="Unassembled WGS sequence"/>
</dbReference>
<evidence type="ECO:0000313" key="8">
    <source>
        <dbReference type="Proteomes" id="UP000325081"/>
    </source>
</evidence>
<dbReference type="PANTHER" id="PTHR16223">
    <property type="entry name" value="TRANSCRIPTION FACTOR BHLH83-RELATED"/>
    <property type="match status" value="1"/>
</dbReference>
<dbReference type="InterPro" id="IPR036638">
    <property type="entry name" value="HLH_DNA-bd_sf"/>
</dbReference>
<dbReference type="OrthoDB" id="1075457at2759"/>
<keyword evidence="8" id="KW-1185">Reference proteome</keyword>
<evidence type="ECO:0000256" key="4">
    <source>
        <dbReference type="ARBA" id="ARBA00023163"/>
    </source>
</evidence>
<feature type="compositionally biased region" description="Low complexity" evidence="6">
    <location>
        <begin position="99"/>
        <end position="117"/>
    </location>
</feature>
<dbReference type="GO" id="GO:0046983">
    <property type="term" value="F:protein dimerization activity"/>
    <property type="evidence" value="ECO:0007669"/>
    <property type="project" value="InterPro"/>
</dbReference>
<comment type="subcellular location">
    <subcellularLocation>
        <location evidence="1">Nucleus</location>
    </subcellularLocation>
</comment>
<dbReference type="AlphaFoldDB" id="A0A5A7P894"/>
<accession>A0A5A7P894</accession>
<organism evidence="7 8">
    <name type="scientific">Striga asiatica</name>
    <name type="common">Asiatic witchweed</name>
    <name type="synonym">Buchnera asiatica</name>
    <dbReference type="NCBI Taxonomy" id="4170"/>
    <lineage>
        <taxon>Eukaryota</taxon>
        <taxon>Viridiplantae</taxon>
        <taxon>Streptophyta</taxon>
        <taxon>Embryophyta</taxon>
        <taxon>Tracheophyta</taxon>
        <taxon>Spermatophyta</taxon>
        <taxon>Magnoliopsida</taxon>
        <taxon>eudicotyledons</taxon>
        <taxon>Gunneridae</taxon>
        <taxon>Pentapetalae</taxon>
        <taxon>asterids</taxon>
        <taxon>lamiids</taxon>
        <taxon>Lamiales</taxon>
        <taxon>Orobanchaceae</taxon>
        <taxon>Buchnereae</taxon>
        <taxon>Striga</taxon>
    </lineage>
</organism>
<keyword evidence="5" id="KW-0539">Nucleus</keyword>